<feature type="transmembrane region" description="Helical" evidence="3">
    <location>
        <begin position="239"/>
        <end position="261"/>
    </location>
</feature>
<feature type="transmembrane region" description="Helical" evidence="3">
    <location>
        <begin position="330"/>
        <end position="352"/>
    </location>
</feature>
<keyword evidence="6" id="KW-1185">Reference proteome</keyword>
<evidence type="ECO:0000256" key="1">
    <source>
        <dbReference type="ARBA" id="ARBA00004141"/>
    </source>
</evidence>
<feature type="transmembrane region" description="Helical" evidence="3">
    <location>
        <begin position="205"/>
        <end position="227"/>
    </location>
</feature>
<feature type="transmembrane region" description="Helical" evidence="3">
    <location>
        <begin position="268"/>
        <end position="289"/>
    </location>
</feature>
<dbReference type="STRING" id="1036808.A0A0C3APK8"/>
<dbReference type="Proteomes" id="UP000053989">
    <property type="component" value="Unassembled WGS sequence"/>
</dbReference>
<sequence>MTSAVQRWSFLALFCSFGQMIAFGTFQTWYSTHELSYLSEFKISWIGSLQLCAFFFMGGPIGWLFDAYGPFPLLVTGTVTSVLSLLLTSFATQYYQYLLAQGVLFGLSVAVLFYPSISSVATHFTEYRATAIGITAAGSGLGGVLYPILLRYLFRTIGFGWALRALALLSAVFGTIAIFTVSVRLDCKKKPPLLVGIRLINDREYLLLVAGSFFVCMGIFIPYVYISEYTASLHVRPDAAFYVLSIMNAGSIVGRILPAWLSDVLGRFNLLCPSAFFSGLLCLVFWTFANNFATVATFAGFYGLFSGAFISVITPCIAQISQKSEIGTRIGALYTLVSLPSLTSGPIAGALLQAHNGSFMAAIVFSGSSMIIGSAFLFASKLSINKRVFCRV</sequence>
<dbReference type="AlphaFoldDB" id="A0A0C3APK8"/>
<evidence type="ECO:0000313" key="5">
    <source>
        <dbReference type="EMBL" id="KIM66902.1"/>
    </source>
</evidence>
<name>A0A0C3APK8_9AGAM</name>
<dbReference type="OrthoDB" id="6509908at2759"/>
<comment type="subcellular location">
    <subcellularLocation>
        <location evidence="1">Membrane</location>
        <topology evidence="1">Multi-pass membrane protein</topology>
    </subcellularLocation>
</comment>
<dbReference type="PANTHER" id="PTHR11360">
    <property type="entry name" value="MONOCARBOXYLATE TRANSPORTER"/>
    <property type="match status" value="1"/>
</dbReference>
<feature type="transmembrane region" description="Helical" evidence="3">
    <location>
        <begin position="161"/>
        <end position="185"/>
    </location>
</feature>
<proteinExistence type="inferred from homology"/>
<dbReference type="Gene3D" id="1.20.1250.20">
    <property type="entry name" value="MFS general substrate transporter like domains"/>
    <property type="match status" value="2"/>
</dbReference>
<feature type="transmembrane region" description="Helical" evidence="3">
    <location>
        <begin position="129"/>
        <end position="149"/>
    </location>
</feature>
<accession>A0A0C3APK8</accession>
<dbReference type="Pfam" id="PF07690">
    <property type="entry name" value="MFS_1"/>
    <property type="match status" value="1"/>
</dbReference>
<reference evidence="5 6" key="1">
    <citation type="submission" date="2014-04" db="EMBL/GenBank/DDBJ databases">
        <authorList>
            <consortium name="DOE Joint Genome Institute"/>
            <person name="Kuo A."/>
            <person name="Kohler A."/>
            <person name="Nagy L.G."/>
            <person name="Floudas D."/>
            <person name="Copeland A."/>
            <person name="Barry K.W."/>
            <person name="Cichocki N."/>
            <person name="Veneault-Fourrey C."/>
            <person name="LaButti K."/>
            <person name="Lindquist E.A."/>
            <person name="Lipzen A."/>
            <person name="Lundell T."/>
            <person name="Morin E."/>
            <person name="Murat C."/>
            <person name="Sun H."/>
            <person name="Tunlid A."/>
            <person name="Henrissat B."/>
            <person name="Grigoriev I.V."/>
            <person name="Hibbett D.S."/>
            <person name="Martin F."/>
            <person name="Nordberg H.P."/>
            <person name="Cantor M.N."/>
            <person name="Hua S.X."/>
        </authorList>
    </citation>
    <scope>NUCLEOTIDE SEQUENCE [LARGE SCALE GENOMIC DNA]</scope>
    <source>
        <strain evidence="5 6">Foug A</strain>
    </source>
</reference>
<feature type="domain" description="Major facilitator superfamily (MFS) profile" evidence="4">
    <location>
        <begin position="1"/>
        <end position="385"/>
    </location>
</feature>
<dbReference type="InterPro" id="IPR036259">
    <property type="entry name" value="MFS_trans_sf"/>
</dbReference>
<dbReference type="PANTHER" id="PTHR11360:SF177">
    <property type="entry name" value="RIBOFLAVIN TRANSPORTER MCH5"/>
    <property type="match status" value="1"/>
</dbReference>
<evidence type="ECO:0000256" key="2">
    <source>
        <dbReference type="ARBA" id="ARBA00006727"/>
    </source>
</evidence>
<reference evidence="6" key="2">
    <citation type="submission" date="2015-01" db="EMBL/GenBank/DDBJ databases">
        <title>Evolutionary Origins and Diversification of the Mycorrhizal Mutualists.</title>
        <authorList>
            <consortium name="DOE Joint Genome Institute"/>
            <consortium name="Mycorrhizal Genomics Consortium"/>
            <person name="Kohler A."/>
            <person name="Kuo A."/>
            <person name="Nagy L.G."/>
            <person name="Floudas D."/>
            <person name="Copeland A."/>
            <person name="Barry K.W."/>
            <person name="Cichocki N."/>
            <person name="Veneault-Fourrey C."/>
            <person name="LaButti K."/>
            <person name="Lindquist E.A."/>
            <person name="Lipzen A."/>
            <person name="Lundell T."/>
            <person name="Morin E."/>
            <person name="Murat C."/>
            <person name="Riley R."/>
            <person name="Ohm R."/>
            <person name="Sun H."/>
            <person name="Tunlid A."/>
            <person name="Henrissat B."/>
            <person name="Grigoriev I.V."/>
            <person name="Hibbett D.S."/>
            <person name="Martin F."/>
        </authorList>
    </citation>
    <scope>NUCLEOTIDE SEQUENCE [LARGE SCALE GENOMIC DNA]</scope>
    <source>
        <strain evidence="6">Foug A</strain>
    </source>
</reference>
<dbReference type="PROSITE" id="PS50850">
    <property type="entry name" value="MFS"/>
    <property type="match status" value="1"/>
</dbReference>
<comment type="similarity">
    <text evidence="2">Belongs to the major facilitator superfamily. Monocarboxylate porter (TC 2.A.1.13) family.</text>
</comment>
<dbReference type="GO" id="GO:0016020">
    <property type="term" value="C:membrane"/>
    <property type="evidence" value="ECO:0007669"/>
    <property type="project" value="UniProtKB-SubCell"/>
</dbReference>
<gene>
    <name evidence="5" type="ORF">SCLCIDRAFT_14415</name>
</gene>
<dbReference type="InterPro" id="IPR011701">
    <property type="entry name" value="MFS"/>
</dbReference>
<dbReference type="HOGENOM" id="CLU_001265_1_0_1"/>
<feature type="transmembrane region" description="Helical" evidence="3">
    <location>
        <begin position="12"/>
        <end position="31"/>
    </location>
</feature>
<feature type="transmembrane region" description="Helical" evidence="3">
    <location>
        <begin position="97"/>
        <end position="117"/>
    </location>
</feature>
<organism evidence="5 6">
    <name type="scientific">Scleroderma citrinum Foug A</name>
    <dbReference type="NCBI Taxonomy" id="1036808"/>
    <lineage>
        <taxon>Eukaryota</taxon>
        <taxon>Fungi</taxon>
        <taxon>Dikarya</taxon>
        <taxon>Basidiomycota</taxon>
        <taxon>Agaricomycotina</taxon>
        <taxon>Agaricomycetes</taxon>
        <taxon>Agaricomycetidae</taxon>
        <taxon>Boletales</taxon>
        <taxon>Sclerodermatineae</taxon>
        <taxon>Sclerodermataceae</taxon>
        <taxon>Scleroderma</taxon>
    </lineage>
</organism>
<dbReference type="InParanoid" id="A0A0C3APK8"/>
<evidence type="ECO:0000313" key="6">
    <source>
        <dbReference type="Proteomes" id="UP000053989"/>
    </source>
</evidence>
<dbReference type="InterPro" id="IPR020846">
    <property type="entry name" value="MFS_dom"/>
</dbReference>
<evidence type="ECO:0000256" key="3">
    <source>
        <dbReference type="SAM" id="Phobius"/>
    </source>
</evidence>
<keyword evidence="3" id="KW-0472">Membrane</keyword>
<keyword evidence="3" id="KW-0812">Transmembrane</keyword>
<feature type="transmembrane region" description="Helical" evidence="3">
    <location>
        <begin position="295"/>
        <end position="318"/>
    </location>
</feature>
<feature type="transmembrane region" description="Helical" evidence="3">
    <location>
        <begin position="358"/>
        <end position="379"/>
    </location>
</feature>
<protein>
    <recommendedName>
        <fullName evidence="4">Major facilitator superfamily (MFS) profile domain-containing protein</fullName>
    </recommendedName>
</protein>
<evidence type="ECO:0000259" key="4">
    <source>
        <dbReference type="PROSITE" id="PS50850"/>
    </source>
</evidence>
<dbReference type="GO" id="GO:0022857">
    <property type="term" value="F:transmembrane transporter activity"/>
    <property type="evidence" value="ECO:0007669"/>
    <property type="project" value="InterPro"/>
</dbReference>
<feature type="transmembrane region" description="Helical" evidence="3">
    <location>
        <begin position="43"/>
        <end position="64"/>
    </location>
</feature>
<dbReference type="EMBL" id="KN822015">
    <property type="protein sequence ID" value="KIM66902.1"/>
    <property type="molecule type" value="Genomic_DNA"/>
</dbReference>
<dbReference type="InterPro" id="IPR050327">
    <property type="entry name" value="Proton-linked_MCT"/>
</dbReference>
<dbReference type="SUPFAM" id="SSF103473">
    <property type="entry name" value="MFS general substrate transporter"/>
    <property type="match status" value="1"/>
</dbReference>
<keyword evidence="3" id="KW-1133">Transmembrane helix</keyword>
<feature type="transmembrane region" description="Helical" evidence="3">
    <location>
        <begin position="71"/>
        <end position="91"/>
    </location>
</feature>